<dbReference type="GO" id="GO:0016758">
    <property type="term" value="F:hexosyltransferase activity"/>
    <property type="evidence" value="ECO:0007669"/>
    <property type="project" value="UniProtKB-ARBA"/>
</dbReference>
<gene>
    <name evidence="2" type="ORF">HF849_08680</name>
</gene>
<name>A0A7X9SMX6_CLOBE</name>
<dbReference type="Gene3D" id="3.90.550.10">
    <property type="entry name" value="Spore Coat Polysaccharide Biosynthesis Protein SpsA, Chain A"/>
    <property type="match status" value="1"/>
</dbReference>
<accession>A0A7X9SMX6</accession>
<feature type="domain" description="Glycosyltransferase 2-like" evidence="1">
    <location>
        <begin position="6"/>
        <end position="126"/>
    </location>
</feature>
<dbReference type="CDD" id="cd00761">
    <property type="entry name" value="Glyco_tranf_GTA_type"/>
    <property type="match status" value="1"/>
</dbReference>
<dbReference type="RefSeq" id="WP_168981720.1">
    <property type="nucleotide sequence ID" value="NZ_JABAGD010000012.1"/>
</dbReference>
<dbReference type="InterPro" id="IPR029044">
    <property type="entry name" value="Nucleotide-diphossugar_trans"/>
</dbReference>
<evidence type="ECO:0000259" key="1">
    <source>
        <dbReference type="Pfam" id="PF00535"/>
    </source>
</evidence>
<sequence length="366" mass="42956">MEELVSIVIPVYNVEKYIDQCLDCITNQTYKNIQIIVINDGSTDSTKEKLKSWEKNDNRITVINKKNEGVSIARNCGIDSAYGKYIFFFDGDDTVELKCLEKVVSKAEENEFDTILYGYASLRKNKILNHKLPYNKNEYLLNRDIIEKVVPHSIGISYKQLEEWLQGKRGIREGKELNGPWRMCYSTQIIKENNIKYNENLKVGEDTIFTNEYLSYSNKVAILDECFYYLHNHEESTISRYLENVDNMINNKKILLNAKKHLSNLIEKRTGIDISEYWGGEVILSTVQIAWLLTNKVNNESWYQRYKIFKEFANDKEVRQCWKRFDSKMKLSIKAIPLLLIKYRMNLIVFILMSIFKKSGFKINVG</sequence>
<dbReference type="InterPro" id="IPR001173">
    <property type="entry name" value="Glyco_trans_2-like"/>
</dbReference>
<evidence type="ECO:0000313" key="3">
    <source>
        <dbReference type="Proteomes" id="UP000587880"/>
    </source>
</evidence>
<comment type="caution">
    <text evidence="2">The sequence shown here is derived from an EMBL/GenBank/DDBJ whole genome shotgun (WGS) entry which is preliminary data.</text>
</comment>
<keyword evidence="2" id="KW-0808">Transferase</keyword>
<dbReference type="Proteomes" id="UP000587880">
    <property type="component" value="Unassembled WGS sequence"/>
</dbReference>
<dbReference type="EMBL" id="JABAGD010000012">
    <property type="protein sequence ID" value="NMF04829.1"/>
    <property type="molecule type" value="Genomic_DNA"/>
</dbReference>
<protein>
    <submittedName>
        <fullName evidence="2">Glycosyltransferase</fullName>
    </submittedName>
</protein>
<dbReference type="Pfam" id="PF00535">
    <property type="entry name" value="Glycos_transf_2"/>
    <property type="match status" value="1"/>
</dbReference>
<organism evidence="2 3">
    <name type="scientific">Clostridium beijerinckii</name>
    <name type="common">Clostridium MP</name>
    <dbReference type="NCBI Taxonomy" id="1520"/>
    <lineage>
        <taxon>Bacteria</taxon>
        <taxon>Bacillati</taxon>
        <taxon>Bacillota</taxon>
        <taxon>Clostridia</taxon>
        <taxon>Eubacteriales</taxon>
        <taxon>Clostridiaceae</taxon>
        <taxon>Clostridium</taxon>
    </lineage>
</organism>
<dbReference type="AlphaFoldDB" id="A0A7X9SMX6"/>
<evidence type="ECO:0000313" key="2">
    <source>
        <dbReference type="EMBL" id="NMF04829.1"/>
    </source>
</evidence>
<proteinExistence type="predicted"/>
<dbReference type="PANTHER" id="PTHR22916:SF3">
    <property type="entry name" value="UDP-GLCNAC:BETAGAL BETA-1,3-N-ACETYLGLUCOSAMINYLTRANSFERASE-LIKE PROTEIN 1"/>
    <property type="match status" value="1"/>
</dbReference>
<dbReference type="PANTHER" id="PTHR22916">
    <property type="entry name" value="GLYCOSYLTRANSFERASE"/>
    <property type="match status" value="1"/>
</dbReference>
<dbReference type="SUPFAM" id="SSF53448">
    <property type="entry name" value="Nucleotide-diphospho-sugar transferases"/>
    <property type="match status" value="1"/>
</dbReference>
<reference evidence="2 3" key="1">
    <citation type="submission" date="2020-04" db="EMBL/GenBank/DDBJ databases">
        <authorList>
            <person name="Hitch T.C.A."/>
            <person name="Wylensek D."/>
            <person name="Clavel T."/>
        </authorList>
    </citation>
    <scope>NUCLEOTIDE SEQUENCE [LARGE SCALE GENOMIC DNA]</scope>
    <source>
        <strain evidence="2 3">WB01_NA02</strain>
    </source>
</reference>